<comment type="caution">
    <text evidence="1">The sequence shown here is derived from an EMBL/GenBank/DDBJ whole genome shotgun (WGS) entry which is preliminary data.</text>
</comment>
<dbReference type="RefSeq" id="WP_125956979.1">
    <property type="nucleotide sequence ID" value="NZ_JAQEJV010000041.1"/>
</dbReference>
<proteinExistence type="predicted"/>
<evidence type="ECO:0000313" key="1">
    <source>
        <dbReference type="EMBL" id="RST94781.1"/>
    </source>
</evidence>
<accession>A0A429ZM65</accession>
<organism evidence="1 2">
    <name type="scientific">Vagococcus bubulae</name>
    <dbReference type="NCBI Taxonomy" id="1977868"/>
    <lineage>
        <taxon>Bacteria</taxon>
        <taxon>Bacillati</taxon>
        <taxon>Bacillota</taxon>
        <taxon>Bacilli</taxon>
        <taxon>Lactobacillales</taxon>
        <taxon>Enterococcaceae</taxon>
        <taxon>Vagococcus</taxon>
    </lineage>
</organism>
<dbReference type="OrthoDB" id="6400528at2"/>
<dbReference type="AlphaFoldDB" id="A0A429ZM65"/>
<dbReference type="EMBL" id="NGJT01000006">
    <property type="protein sequence ID" value="RST94781.1"/>
    <property type="molecule type" value="Genomic_DNA"/>
</dbReference>
<evidence type="ECO:0008006" key="3">
    <source>
        <dbReference type="Google" id="ProtNLM"/>
    </source>
</evidence>
<name>A0A429ZM65_9ENTE</name>
<protein>
    <recommendedName>
        <fullName evidence="3">Glycosyl transferase family 1 domain-containing protein</fullName>
    </recommendedName>
</protein>
<keyword evidence="2" id="KW-1185">Reference proteome</keyword>
<gene>
    <name evidence="1" type="ORF">CBF36_04430</name>
</gene>
<evidence type="ECO:0000313" key="2">
    <source>
        <dbReference type="Proteomes" id="UP000288490"/>
    </source>
</evidence>
<reference evidence="1 2" key="1">
    <citation type="submission" date="2017-05" db="EMBL/GenBank/DDBJ databases">
        <title>Vagococcus spp. assemblies.</title>
        <authorList>
            <person name="Gulvik C.A."/>
        </authorList>
    </citation>
    <scope>NUCLEOTIDE SEQUENCE [LARGE SCALE GENOMIC DNA]</scope>
    <source>
        <strain evidence="1 2">SS1994</strain>
    </source>
</reference>
<dbReference type="Proteomes" id="UP000288490">
    <property type="component" value="Unassembled WGS sequence"/>
</dbReference>
<sequence>MKKIYKRVYIVSVNSIVTGGPESLHQLASEIMKKGYETFIYYIDTKTLSVPEKFKKYGVKVCTEIEDSSDNIIITPEVHTEIFNKFKNINKVIWWLSLDYYLDQKVSRRTKNFSESRKIPTIPSYIILFICRKYKLRYFKFKEKNIYHLFNCKYVENYLNENEVSNRGKQFLCGPISKKFYEKWINLDKKQDIIIYNPKKDNTFIHHIINEMKKINQNVKFIPLKNLTEDECMDLMDISKIYIDFGNFPGPERLPREAVLRYCTIITGLEGSAGNEYDVPINKNFKIEKKLENVLEICLLINDIINNYEDYIEEFSFYRDHVINQIERFPFDVDYFLEKSNIFFNSEIK</sequence>